<feature type="signal peptide" evidence="1">
    <location>
        <begin position="1"/>
        <end position="21"/>
    </location>
</feature>
<dbReference type="Proteomes" id="UP001317191">
    <property type="component" value="Unassembled WGS sequence"/>
</dbReference>
<dbReference type="PROSITE" id="PS51257">
    <property type="entry name" value="PROKAR_LIPOPROTEIN"/>
    <property type="match status" value="1"/>
</dbReference>
<evidence type="ECO:0000313" key="2">
    <source>
        <dbReference type="EMBL" id="MCL9807922.1"/>
    </source>
</evidence>
<evidence type="ECO:0000256" key="1">
    <source>
        <dbReference type="SAM" id="SignalP"/>
    </source>
</evidence>
<gene>
    <name evidence="2" type="ORF">NAT50_00950</name>
</gene>
<proteinExistence type="predicted"/>
<evidence type="ECO:0000313" key="3">
    <source>
        <dbReference type="Proteomes" id="UP001317191"/>
    </source>
</evidence>
<dbReference type="InterPro" id="IPR045921">
    <property type="entry name" value="DUF6340"/>
</dbReference>
<dbReference type="RefSeq" id="WP_250590568.1">
    <property type="nucleotide sequence ID" value="NZ_JAMLJM010000001.1"/>
</dbReference>
<keyword evidence="3" id="KW-1185">Reference proteome</keyword>
<dbReference type="Pfam" id="PF19867">
    <property type="entry name" value="DUF6340"/>
    <property type="match status" value="1"/>
</dbReference>
<keyword evidence="1" id="KW-0732">Signal</keyword>
<name>A0ABT0TKD1_9FLAO</name>
<accession>A0ABT0TKD1</accession>
<sequence length="350" mass="39145">MTNIKLPTLSLFFLFSISLLSCSSTNLMTLRVTEPAPIYLESKGKTVGIINRTEPSKDTKTLDEIDKILSLEGKKIDAEASQRIISGLQTELIRNNGFKEVKIVEDSSVKNSGLDIFPAALSWETITKMAQQNNIDYLLELSFLDTDTKVDYKTTTSQASAIGGLKIPIIEHQATVNTIIKNGWRIYDTQNKIIVDESVLHKGVTSVGRGINPAKAIEAIVGRKESVLDLSYKNGQEYAYKTLPYNIRVSRDYYVRGTPNFEIAKRRAQSGNWDGAAELWVKEVNNSNPKIAGRACYNMAISSEINGNIEKAIEWAAKSYSDYGDKLALRYINVLKNRAHRNNILNNQKQ</sequence>
<protein>
    <submittedName>
        <fullName evidence="2">DUF6340 family protein</fullName>
    </submittedName>
</protein>
<organism evidence="2 3">
    <name type="scientific">Flavobacterium luminosum</name>
    <dbReference type="NCBI Taxonomy" id="2949086"/>
    <lineage>
        <taxon>Bacteria</taxon>
        <taxon>Pseudomonadati</taxon>
        <taxon>Bacteroidota</taxon>
        <taxon>Flavobacteriia</taxon>
        <taxon>Flavobacteriales</taxon>
        <taxon>Flavobacteriaceae</taxon>
        <taxon>Flavobacterium</taxon>
    </lineage>
</organism>
<reference evidence="2 3" key="1">
    <citation type="submission" date="2022-05" db="EMBL/GenBank/DDBJ databases">
        <title>Flavobacterium sp., isolated from activated sludge.</title>
        <authorList>
            <person name="Ran Q."/>
        </authorList>
    </citation>
    <scope>NUCLEOTIDE SEQUENCE [LARGE SCALE GENOMIC DNA]</scope>
    <source>
        <strain evidence="2 3">HXWNR70</strain>
    </source>
</reference>
<feature type="chain" id="PRO_5045484154" evidence="1">
    <location>
        <begin position="22"/>
        <end position="350"/>
    </location>
</feature>
<dbReference type="EMBL" id="JAMLJM010000001">
    <property type="protein sequence ID" value="MCL9807922.1"/>
    <property type="molecule type" value="Genomic_DNA"/>
</dbReference>
<comment type="caution">
    <text evidence="2">The sequence shown here is derived from an EMBL/GenBank/DDBJ whole genome shotgun (WGS) entry which is preliminary data.</text>
</comment>